<dbReference type="Ensembl" id="ENSCMIT00000011518.1">
    <property type="protein sequence ID" value="ENSCMIP00000011238.1"/>
    <property type="gene ID" value="ENSCMIG00000005839.1"/>
</dbReference>
<feature type="domain" description="B box-type" evidence="15">
    <location>
        <begin position="88"/>
        <end position="129"/>
    </location>
</feature>
<dbReference type="Pfam" id="PF15227">
    <property type="entry name" value="zf-C3HC4_4"/>
    <property type="match status" value="1"/>
</dbReference>
<evidence type="ECO:0000256" key="4">
    <source>
        <dbReference type="ARBA" id="ARBA00008518"/>
    </source>
</evidence>
<dbReference type="InterPro" id="IPR050143">
    <property type="entry name" value="TRIM/RBCC"/>
</dbReference>
<dbReference type="Gene3D" id="3.30.160.60">
    <property type="entry name" value="Classic Zinc Finger"/>
    <property type="match status" value="1"/>
</dbReference>
<dbReference type="SUPFAM" id="SSF57850">
    <property type="entry name" value="RING/U-box"/>
    <property type="match status" value="1"/>
</dbReference>
<evidence type="ECO:0000256" key="2">
    <source>
        <dbReference type="ARBA" id="ARBA00004496"/>
    </source>
</evidence>
<comment type="catalytic activity">
    <reaction evidence="1">
        <text>S-ubiquitinyl-[E2 ubiquitin-conjugating enzyme]-L-cysteine + [acceptor protein]-L-lysine = [E2 ubiquitin-conjugating enzyme]-L-cysteine + N(6)-ubiquitinyl-[acceptor protein]-L-lysine.</text>
        <dbReference type="EC" id="2.3.2.27"/>
    </reaction>
</comment>
<name>A0A4W3H398_CALMI</name>
<sequence>MTSGHQAQGLIEELNCPICLDFFTAPVTLNCGHNFCRSCITLSWDTQKTNTCPKCRQVIADRNLKVNWALVKIVEKAQKLNLASTQTEIRSQCEKHREELKLFCESDKKLLCLVCRDAREHRGHSFLPIEEAVEIYKVTIPLMREDSGQLSVSSTRNVRDTDTDEKRRADFSAGKLNIL</sequence>
<dbReference type="SUPFAM" id="SSF57845">
    <property type="entry name" value="B-box zinc-binding domain"/>
    <property type="match status" value="1"/>
</dbReference>
<dbReference type="InterPro" id="IPR017907">
    <property type="entry name" value="Znf_RING_CS"/>
</dbReference>
<feature type="domain" description="RING-type" evidence="14">
    <location>
        <begin position="16"/>
        <end position="56"/>
    </location>
</feature>
<evidence type="ECO:0000256" key="8">
    <source>
        <dbReference type="ARBA" id="ARBA00022723"/>
    </source>
</evidence>
<keyword evidence="12" id="KW-0175">Coiled coil</keyword>
<evidence type="ECO:0000256" key="9">
    <source>
        <dbReference type="ARBA" id="ARBA00022771"/>
    </source>
</evidence>
<keyword evidence="9 13" id="KW-0863">Zinc-finger</keyword>
<dbReference type="PANTHER" id="PTHR24103">
    <property type="entry name" value="E3 UBIQUITIN-PROTEIN LIGASE TRIM"/>
    <property type="match status" value="1"/>
</dbReference>
<dbReference type="GeneTree" id="ENSGT00940000162155"/>
<reference evidence="17" key="2">
    <citation type="journal article" date="2007" name="PLoS Biol.">
        <title>Survey sequencing and comparative analysis of the elephant shark (Callorhinchus milii) genome.</title>
        <authorList>
            <person name="Venkatesh B."/>
            <person name="Kirkness E.F."/>
            <person name="Loh Y.H."/>
            <person name="Halpern A.L."/>
            <person name="Lee A.P."/>
            <person name="Johnson J."/>
            <person name="Dandona N."/>
            <person name="Viswanathan L.D."/>
            <person name="Tay A."/>
            <person name="Venter J.C."/>
            <person name="Strausberg R.L."/>
            <person name="Brenner S."/>
        </authorList>
    </citation>
    <scope>NUCLEOTIDE SEQUENCE [LARGE SCALE GENOMIC DNA]</scope>
</reference>
<dbReference type="GO" id="GO:0008270">
    <property type="term" value="F:zinc ion binding"/>
    <property type="evidence" value="ECO:0007669"/>
    <property type="project" value="UniProtKB-KW"/>
</dbReference>
<dbReference type="Pfam" id="PF00643">
    <property type="entry name" value="zf-B_box"/>
    <property type="match status" value="1"/>
</dbReference>
<keyword evidence="8" id="KW-0479">Metal-binding</keyword>
<keyword evidence="10" id="KW-0833">Ubl conjugation pathway</keyword>
<dbReference type="GO" id="GO:0005737">
    <property type="term" value="C:cytoplasm"/>
    <property type="evidence" value="ECO:0007669"/>
    <property type="project" value="UniProtKB-SubCell"/>
</dbReference>
<dbReference type="PROSITE" id="PS00518">
    <property type="entry name" value="ZF_RING_1"/>
    <property type="match status" value="1"/>
</dbReference>
<evidence type="ECO:0000256" key="1">
    <source>
        <dbReference type="ARBA" id="ARBA00000900"/>
    </source>
</evidence>
<evidence type="ECO:0000259" key="15">
    <source>
        <dbReference type="PROSITE" id="PS50119"/>
    </source>
</evidence>
<proteinExistence type="inferred from homology"/>
<reference evidence="16" key="4">
    <citation type="submission" date="2025-08" db="UniProtKB">
        <authorList>
            <consortium name="Ensembl"/>
        </authorList>
    </citation>
    <scope>IDENTIFICATION</scope>
</reference>
<evidence type="ECO:0000256" key="11">
    <source>
        <dbReference type="ARBA" id="ARBA00022833"/>
    </source>
</evidence>
<dbReference type="InParanoid" id="A0A4W3H398"/>
<dbReference type="InterPro" id="IPR000315">
    <property type="entry name" value="Znf_B-box"/>
</dbReference>
<reference evidence="17" key="1">
    <citation type="journal article" date="2006" name="Science">
        <title>Ancient noncoding elements conserved in the human genome.</title>
        <authorList>
            <person name="Venkatesh B."/>
            <person name="Kirkness E.F."/>
            <person name="Loh Y.H."/>
            <person name="Halpern A.L."/>
            <person name="Lee A.P."/>
            <person name="Johnson J."/>
            <person name="Dandona N."/>
            <person name="Viswanathan L.D."/>
            <person name="Tay A."/>
            <person name="Venter J.C."/>
            <person name="Strausberg R.L."/>
            <person name="Brenner S."/>
        </authorList>
    </citation>
    <scope>NUCLEOTIDE SEQUENCE [LARGE SCALE GENOMIC DNA]</scope>
</reference>
<organism evidence="16 17">
    <name type="scientific">Callorhinchus milii</name>
    <name type="common">Ghost shark</name>
    <dbReference type="NCBI Taxonomy" id="7868"/>
    <lineage>
        <taxon>Eukaryota</taxon>
        <taxon>Metazoa</taxon>
        <taxon>Chordata</taxon>
        <taxon>Craniata</taxon>
        <taxon>Vertebrata</taxon>
        <taxon>Chondrichthyes</taxon>
        <taxon>Holocephali</taxon>
        <taxon>Chimaeriformes</taxon>
        <taxon>Callorhinchidae</taxon>
        <taxon>Callorhinchus</taxon>
    </lineage>
</organism>
<dbReference type="InterPro" id="IPR001841">
    <property type="entry name" value="Znf_RING"/>
</dbReference>
<comment type="subcellular location">
    <subcellularLocation>
        <location evidence="2">Cytoplasm</location>
    </subcellularLocation>
</comment>
<dbReference type="OMA" id="IPLMRED"/>
<keyword evidence="17" id="KW-1185">Reference proteome</keyword>
<evidence type="ECO:0000256" key="7">
    <source>
        <dbReference type="ARBA" id="ARBA00022679"/>
    </source>
</evidence>
<reference evidence="16" key="5">
    <citation type="submission" date="2025-09" db="UniProtKB">
        <authorList>
            <consortium name="Ensembl"/>
        </authorList>
    </citation>
    <scope>IDENTIFICATION</scope>
</reference>
<dbReference type="SMART" id="SM00336">
    <property type="entry name" value="BBOX"/>
    <property type="match status" value="1"/>
</dbReference>
<keyword evidence="6" id="KW-0963">Cytoplasm</keyword>
<evidence type="ECO:0000313" key="17">
    <source>
        <dbReference type="Proteomes" id="UP000314986"/>
    </source>
</evidence>
<evidence type="ECO:0000256" key="12">
    <source>
        <dbReference type="ARBA" id="ARBA00023054"/>
    </source>
</evidence>
<evidence type="ECO:0000256" key="10">
    <source>
        <dbReference type="ARBA" id="ARBA00022786"/>
    </source>
</evidence>
<dbReference type="PROSITE" id="PS50119">
    <property type="entry name" value="ZF_BBOX"/>
    <property type="match status" value="1"/>
</dbReference>
<dbReference type="InterPro" id="IPR020457">
    <property type="entry name" value="Znf_B-box_chordata"/>
</dbReference>
<evidence type="ECO:0000259" key="14">
    <source>
        <dbReference type="PROSITE" id="PS50089"/>
    </source>
</evidence>
<protein>
    <recommendedName>
        <fullName evidence="5">RING-type E3 ubiquitin transferase</fullName>
        <ecNumber evidence="5">2.3.2.27</ecNumber>
    </recommendedName>
</protein>
<dbReference type="GO" id="GO:0061630">
    <property type="term" value="F:ubiquitin protein ligase activity"/>
    <property type="evidence" value="ECO:0007669"/>
    <property type="project" value="UniProtKB-EC"/>
</dbReference>
<comment type="similarity">
    <text evidence="4">Belongs to the TRIM/RBCC family.</text>
</comment>
<evidence type="ECO:0000256" key="13">
    <source>
        <dbReference type="PROSITE-ProRule" id="PRU00024"/>
    </source>
</evidence>
<dbReference type="PROSITE" id="PS50089">
    <property type="entry name" value="ZF_RING_2"/>
    <property type="match status" value="1"/>
</dbReference>
<evidence type="ECO:0000313" key="16">
    <source>
        <dbReference type="Ensembl" id="ENSCMIP00000011238.1"/>
    </source>
</evidence>
<dbReference type="Proteomes" id="UP000314986">
    <property type="component" value="Unassembled WGS sequence"/>
</dbReference>
<dbReference type="CDD" id="cd19800">
    <property type="entry name" value="Bbox2_xNF7-like"/>
    <property type="match status" value="1"/>
</dbReference>
<evidence type="ECO:0000256" key="6">
    <source>
        <dbReference type="ARBA" id="ARBA00022490"/>
    </source>
</evidence>
<evidence type="ECO:0000256" key="5">
    <source>
        <dbReference type="ARBA" id="ARBA00012483"/>
    </source>
</evidence>
<dbReference type="PRINTS" id="PR01406">
    <property type="entry name" value="BBOXZNFINGER"/>
</dbReference>
<dbReference type="EC" id="2.3.2.27" evidence="5"/>
<dbReference type="InterPro" id="IPR013083">
    <property type="entry name" value="Znf_RING/FYVE/PHD"/>
</dbReference>
<evidence type="ECO:0000256" key="3">
    <source>
        <dbReference type="ARBA" id="ARBA00004906"/>
    </source>
</evidence>
<comment type="pathway">
    <text evidence="3">Protein modification; protein ubiquitination.</text>
</comment>
<keyword evidence="11" id="KW-0862">Zinc</keyword>
<dbReference type="SMART" id="SM00184">
    <property type="entry name" value="RING"/>
    <property type="match status" value="1"/>
</dbReference>
<dbReference type="Gene3D" id="3.30.40.10">
    <property type="entry name" value="Zinc/RING finger domain, C3HC4 (zinc finger)"/>
    <property type="match status" value="1"/>
</dbReference>
<dbReference type="AlphaFoldDB" id="A0A4W3H398"/>
<keyword evidence="7" id="KW-0808">Transferase</keyword>
<accession>A0A4W3H398</accession>
<reference evidence="17" key="3">
    <citation type="journal article" date="2014" name="Nature">
        <title>Elephant shark genome provides unique insights into gnathostome evolution.</title>
        <authorList>
            <consortium name="International Elephant Shark Genome Sequencing Consortium"/>
            <person name="Venkatesh B."/>
            <person name="Lee A.P."/>
            <person name="Ravi V."/>
            <person name="Maurya A.K."/>
            <person name="Lian M.M."/>
            <person name="Swann J.B."/>
            <person name="Ohta Y."/>
            <person name="Flajnik M.F."/>
            <person name="Sutoh Y."/>
            <person name="Kasahara M."/>
            <person name="Hoon S."/>
            <person name="Gangu V."/>
            <person name="Roy S.W."/>
            <person name="Irimia M."/>
            <person name="Korzh V."/>
            <person name="Kondrychyn I."/>
            <person name="Lim Z.W."/>
            <person name="Tay B.H."/>
            <person name="Tohari S."/>
            <person name="Kong K.W."/>
            <person name="Ho S."/>
            <person name="Lorente-Galdos B."/>
            <person name="Quilez J."/>
            <person name="Marques-Bonet T."/>
            <person name="Raney B.J."/>
            <person name="Ingham P.W."/>
            <person name="Tay A."/>
            <person name="Hillier L.W."/>
            <person name="Minx P."/>
            <person name="Boehm T."/>
            <person name="Wilson R.K."/>
            <person name="Brenner S."/>
            <person name="Warren W.C."/>
        </authorList>
    </citation>
    <scope>NUCLEOTIDE SEQUENCE [LARGE SCALE GENOMIC DNA]</scope>
</reference>